<organism evidence="2 3">
    <name type="scientific">Candidatus Roizmanbacteria bacterium CG_4_10_14_0_2_um_filter_39_13</name>
    <dbReference type="NCBI Taxonomy" id="1974825"/>
    <lineage>
        <taxon>Bacteria</taxon>
        <taxon>Candidatus Roizmaniibacteriota</taxon>
    </lineage>
</organism>
<dbReference type="Pfam" id="PF00534">
    <property type="entry name" value="Glycos_transf_1"/>
    <property type="match status" value="1"/>
</dbReference>
<evidence type="ECO:0000259" key="1">
    <source>
        <dbReference type="Pfam" id="PF00534"/>
    </source>
</evidence>
<dbReference type="PANTHER" id="PTHR45947:SF3">
    <property type="entry name" value="SULFOQUINOVOSYL TRANSFERASE SQD2"/>
    <property type="match status" value="1"/>
</dbReference>
<name>A0A2M7U0J4_9BACT</name>
<dbReference type="AlphaFoldDB" id="A0A2M7U0J4"/>
<dbReference type="InterPro" id="IPR001296">
    <property type="entry name" value="Glyco_trans_1"/>
</dbReference>
<sequence>MRQRRIAIVYDWMDSWGGVERMLLVLHEMFPEAQWYTSYVNREKAPWVTILPKIHTSFIQNLPSYIKTKRILSLPLYPSAFENIDLRGYDLVISVSSSFAKSVITHPGTKHICILLTPTRWLWSQEKNYMKEIPALGGMTFGKAEMTELFVRPFINHLKKWDFVASQRPDKIISISKAVADRCKTYYHRESEVLYPPFDYEYWRNIKSKNSNRSRILSNDYFLVVSRLEPYKKVDLVIETFRRFPKKRLIIVGTGTQFTKLKSIAGENIHFIQHATDAELGQLYADSQALIMPQEEDFGYVALEAQFFGCPVIAYGKGGSLETVVKGKTGLFFSQQSSQSLGDAVAQFERRKYNLGDSQTFLKKFSKELFIKKTKLLITDELL</sequence>
<dbReference type="Proteomes" id="UP000228503">
    <property type="component" value="Unassembled WGS sequence"/>
</dbReference>
<evidence type="ECO:0000313" key="3">
    <source>
        <dbReference type="Proteomes" id="UP000228503"/>
    </source>
</evidence>
<dbReference type="EMBL" id="PFOB01000018">
    <property type="protein sequence ID" value="PIZ63586.1"/>
    <property type="molecule type" value="Genomic_DNA"/>
</dbReference>
<keyword evidence="2" id="KW-0808">Transferase</keyword>
<accession>A0A2M7U0J4</accession>
<protein>
    <submittedName>
        <fullName evidence="2">Glycosyl transferase</fullName>
    </submittedName>
</protein>
<dbReference type="GO" id="GO:0016757">
    <property type="term" value="F:glycosyltransferase activity"/>
    <property type="evidence" value="ECO:0007669"/>
    <property type="project" value="InterPro"/>
</dbReference>
<evidence type="ECO:0000313" key="2">
    <source>
        <dbReference type="EMBL" id="PIZ63586.1"/>
    </source>
</evidence>
<dbReference type="InterPro" id="IPR050194">
    <property type="entry name" value="Glycosyltransferase_grp1"/>
</dbReference>
<gene>
    <name evidence="2" type="ORF">COY16_01570</name>
</gene>
<reference evidence="3" key="1">
    <citation type="submission" date="2017-09" db="EMBL/GenBank/DDBJ databases">
        <title>Depth-based differentiation of microbial function through sediment-hosted aquifers and enrichment of novel symbionts in the deep terrestrial subsurface.</title>
        <authorList>
            <person name="Probst A.J."/>
            <person name="Ladd B."/>
            <person name="Jarett J.K."/>
            <person name="Geller-Mcgrath D.E."/>
            <person name="Sieber C.M.K."/>
            <person name="Emerson J.B."/>
            <person name="Anantharaman K."/>
            <person name="Thomas B.C."/>
            <person name="Malmstrom R."/>
            <person name="Stieglmeier M."/>
            <person name="Klingl A."/>
            <person name="Woyke T."/>
            <person name="Ryan C.M."/>
            <person name="Banfield J.F."/>
        </authorList>
    </citation>
    <scope>NUCLEOTIDE SEQUENCE [LARGE SCALE GENOMIC DNA]</scope>
</reference>
<dbReference type="SUPFAM" id="SSF53756">
    <property type="entry name" value="UDP-Glycosyltransferase/glycogen phosphorylase"/>
    <property type="match status" value="1"/>
</dbReference>
<comment type="caution">
    <text evidence="2">The sequence shown here is derived from an EMBL/GenBank/DDBJ whole genome shotgun (WGS) entry which is preliminary data.</text>
</comment>
<feature type="domain" description="Glycosyl transferase family 1" evidence="1">
    <location>
        <begin position="218"/>
        <end position="351"/>
    </location>
</feature>
<dbReference type="Gene3D" id="3.40.50.2000">
    <property type="entry name" value="Glycogen Phosphorylase B"/>
    <property type="match status" value="2"/>
</dbReference>
<proteinExistence type="predicted"/>
<dbReference type="PANTHER" id="PTHR45947">
    <property type="entry name" value="SULFOQUINOVOSYL TRANSFERASE SQD2"/>
    <property type="match status" value="1"/>
</dbReference>